<keyword evidence="3" id="KW-1185">Reference proteome</keyword>
<sequence length="84" mass="9010">MVPSRKRFWIPGLSPGLLVSPPGLLQNGIVRPGVPGRPRRGPAALLGLSPHAAPVLFKVLLGAPTRGSREETEEQTVRLEVDEL</sequence>
<evidence type="ECO:0000313" key="2">
    <source>
        <dbReference type="EMBL" id="KAJ3587200.1"/>
    </source>
</evidence>
<name>A0A9Q0I6J8_9TELE</name>
<dbReference type="EMBL" id="JANIIK010000116">
    <property type="protein sequence ID" value="KAJ3587200.1"/>
    <property type="molecule type" value="Genomic_DNA"/>
</dbReference>
<gene>
    <name evidence="2" type="ORF">NHX12_010798</name>
</gene>
<evidence type="ECO:0000256" key="1">
    <source>
        <dbReference type="SAM" id="MobiDB-lite"/>
    </source>
</evidence>
<feature type="region of interest" description="Disordered" evidence="1">
    <location>
        <begin position="65"/>
        <end position="84"/>
    </location>
</feature>
<proteinExistence type="predicted"/>
<evidence type="ECO:0000313" key="3">
    <source>
        <dbReference type="Proteomes" id="UP001148018"/>
    </source>
</evidence>
<feature type="compositionally biased region" description="Basic and acidic residues" evidence="1">
    <location>
        <begin position="67"/>
        <end position="84"/>
    </location>
</feature>
<dbReference type="AlphaFoldDB" id="A0A9Q0I6J8"/>
<protein>
    <submittedName>
        <fullName evidence="2">Uncharacterized protein</fullName>
    </submittedName>
</protein>
<comment type="caution">
    <text evidence="2">The sequence shown here is derived from an EMBL/GenBank/DDBJ whole genome shotgun (WGS) entry which is preliminary data.</text>
</comment>
<reference evidence="2" key="1">
    <citation type="submission" date="2022-07" db="EMBL/GenBank/DDBJ databases">
        <title>Chromosome-level genome of Muraenolepis orangiensis.</title>
        <authorList>
            <person name="Kim J."/>
        </authorList>
    </citation>
    <scope>NUCLEOTIDE SEQUENCE</scope>
    <source>
        <strain evidence="2">KU_S4_2022</strain>
        <tissue evidence="2">Muscle</tissue>
    </source>
</reference>
<accession>A0A9Q0I6J8</accession>
<dbReference type="Proteomes" id="UP001148018">
    <property type="component" value="Unassembled WGS sequence"/>
</dbReference>
<organism evidence="2 3">
    <name type="scientific">Muraenolepis orangiensis</name>
    <name type="common">Patagonian moray cod</name>
    <dbReference type="NCBI Taxonomy" id="630683"/>
    <lineage>
        <taxon>Eukaryota</taxon>
        <taxon>Metazoa</taxon>
        <taxon>Chordata</taxon>
        <taxon>Craniata</taxon>
        <taxon>Vertebrata</taxon>
        <taxon>Euteleostomi</taxon>
        <taxon>Actinopterygii</taxon>
        <taxon>Neopterygii</taxon>
        <taxon>Teleostei</taxon>
        <taxon>Neoteleostei</taxon>
        <taxon>Acanthomorphata</taxon>
        <taxon>Zeiogadaria</taxon>
        <taxon>Gadariae</taxon>
        <taxon>Gadiformes</taxon>
        <taxon>Muraenolepidoidei</taxon>
        <taxon>Muraenolepididae</taxon>
        <taxon>Muraenolepis</taxon>
    </lineage>
</organism>